<dbReference type="InterPro" id="IPR020556">
    <property type="entry name" value="Amidase_CS"/>
</dbReference>
<dbReference type="PIRSF" id="PIRSF001221">
    <property type="entry name" value="Amidase_fungi"/>
    <property type="match status" value="1"/>
</dbReference>
<feature type="active site" description="Charge relay system" evidence="5">
    <location>
        <position position="162"/>
    </location>
</feature>
<dbReference type="EMBL" id="ANFO01000333">
    <property type="protein sequence ID" value="KGQ10305.1"/>
    <property type="molecule type" value="Genomic_DNA"/>
</dbReference>
<comment type="caution">
    <text evidence="8">The sequence shown here is derived from an EMBL/GenBank/DDBJ whole genome shotgun (WGS) entry which is preliminary data.</text>
</comment>
<dbReference type="HOGENOM" id="CLU_009600_9_2_1"/>
<feature type="binding site" evidence="6">
    <location>
        <position position="212"/>
    </location>
    <ligand>
        <name>substrate</name>
    </ligand>
</feature>
<dbReference type="Proteomes" id="UP000030106">
    <property type="component" value="Unassembled WGS sequence"/>
</dbReference>
<dbReference type="OrthoDB" id="6428749at2759"/>
<evidence type="ECO:0000256" key="1">
    <source>
        <dbReference type="ARBA" id="ARBA00001311"/>
    </source>
</evidence>
<feature type="domain" description="Amidase" evidence="7">
    <location>
        <begin position="122"/>
        <end position="560"/>
    </location>
</feature>
<dbReference type="InterPro" id="IPR023631">
    <property type="entry name" value="Amidase_dom"/>
</dbReference>
<name>A0A0A2VVX1_BEABA</name>
<evidence type="ECO:0000256" key="6">
    <source>
        <dbReference type="PIRSR" id="PIRSR001221-2"/>
    </source>
</evidence>
<dbReference type="SUPFAM" id="SSF75304">
    <property type="entry name" value="Amidase signature (AS) enzymes"/>
    <property type="match status" value="1"/>
</dbReference>
<dbReference type="Pfam" id="PF01425">
    <property type="entry name" value="Amidase"/>
    <property type="match status" value="1"/>
</dbReference>
<sequence length="572" mass="61999">MAADWETRAAEKRQRLHDAIPEDWRLNSELLSELKTPLEESDNNVLELGFCKRSGILSEKELDITESYNVSELLEALAGGKLTALEVTTAFCKRAAIAHQLVFFPLSLYPVFAIHANTECCKLTCCTEIFFDKALQRAKELDARRERGEPLGPFHGLPISVKDNIQVAGVPATLGLVAFLDDDVSEKNSAVVDIILASGAVIYCKTNVPQTMMTVDSHNNVFGRTLNPLNTSLSAGGSSGGEGAIIGFRGSPLGLGTDVGGSVRFPAACNGLYGFRPTIGRVPGGDLKICVDPGMRQIKSCIGPLAGDVDALNTLMKVVVDYRPWKLDSTVVDLPWRDVKLEAGQKLRIGVMAQDPAFPLHPPIRDSIKEAAEKLIAAGHQVIPLQPSDGLLWEALQTAFGLFSLDSTGARIVEEAGEPPIPSRAKLLKAMTFAPWTYLEDVQKLEGLARLSALNRKRAEIARVWHAAYTKHDLDAVIGPLMQHTAAPHDEFSGSAYGTIFNLIDYPACVIPFGRATAKDGETFELKPGQHASEYNPAKSAGMPCTIQIVTPTMRDEECLAISKVIDTCLNK</sequence>
<evidence type="ECO:0000259" key="7">
    <source>
        <dbReference type="Pfam" id="PF01425"/>
    </source>
</evidence>
<dbReference type="STRING" id="1245745.A0A0A2VVX1"/>
<feature type="active site" description="Charge relay system" evidence="5">
    <location>
        <position position="238"/>
    </location>
</feature>
<dbReference type="eggNOG" id="KOG1212">
    <property type="taxonomic scope" value="Eukaryota"/>
</dbReference>
<evidence type="ECO:0000256" key="4">
    <source>
        <dbReference type="ARBA" id="ARBA00022801"/>
    </source>
</evidence>
<evidence type="ECO:0000313" key="8">
    <source>
        <dbReference type="EMBL" id="KGQ10305.1"/>
    </source>
</evidence>
<evidence type="ECO:0000256" key="3">
    <source>
        <dbReference type="ARBA" id="ARBA00012922"/>
    </source>
</evidence>
<gene>
    <name evidence="8" type="ORF">BBAD15_g4358</name>
</gene>
<dbReference type="GO" id="GO:0004040">
    <property type="term" value="F:amidase activity"/>
    <property type="evidence" value="ECO:0007669"/>
    <property type="project" value="UniProtKB-EC"/>
</dbReference>
<feature type="active site" description="Acyl-ester intermediate" evidence="5">
    <location>
        <position position="262"/>
    </location>
</feature>
<evidence type="ECO:0000256" key="5">
    <source>
        <dbReference type="PIRSR" id="PIRSR001221-1"/>
    </source>
</evidence>
<dbReference type="AlphaFoldDB" id="A0A0A2VVX1"/>
<dbReference type="EC" id="3.5.1.4" evidence="3"/>
<dbReference type="PANTHER" id="PTHR46072">
    <property type="entry name" value="AMIDASE-RELATED-RELATED"/>
    <property type="match status" value="1"/>
</dbReference>
<feature type="binding site" evidence="6">
    <location>
        <begin position="259"/>
        <end position="262"/>
    </location>
    <ligand>
        <name>substrate</name>
    </ligand>
</feature>
<reference evidence="8 9" key="1">
    <citation type="submission" date="2012-10" db="EMBL/GenBank/DDBJ databases">
        <title>Genome sequencing and analysis of entomopathogenic fungi Beauveria bassiana D1-5.</title>
        <authorList>
            <person name="Li Q."/>
            <person name="Wang L."/>
            <person name="Zhang Z."/>
            <person name="Wang Q."/>
            <person name="Ren J."/>
            <person name="Wang M."/>
            <person name="Xu W."/>
            <person name="Wang J."/>
            <person name="Lu Y."/>
            <person name="Du Q."/>
            <person name="Sun Z."/>
        </authorList>
    </citation>
    <scope>NUCLEOTIDE SEQUENCE [LARGE SCALE GENOMIC DNA]</scope>
    <source>
        <strain evidence="8 9">D1-5</strain>
    </source>
</reference>
<dbReference type="PANTHER" id="PTHR46072:SF3">
    <property type="entry name" value="AMIDASE"/>
    <property type="match status" value="1"/>
</dbReference>
<evidence type="ECO:0000256" key="2">
    <source>
        <dbReference type="ARBA" id="ARBA00009199"/>
    </source>
</evidence>
<proteinExistence type="inferred from homology"/>
<protein>
    <recommendedName>
        <fullName evidence="3">amidase</fullName>
        <ecNumber evidence="3">3.5.1.4</ecNumber>
    </recommendedName>
</protein>
<evidence type="ECO:0000313" key="9">
    <source>
        <dbReference type="Proteomes" id="UP000030106"/>
    </source>
</evidence>
<organism evidence="8 9">
    <name type="scientific">Beauveria bassiana D1-5</name>
    <dbReference type="NCBI Taxonomy" id="1245745"/>
    <lineage>
        <taxon>Eukaryota</taxon>
        <taxon>Fungi</taxon>
        <taxon>Dikarya</taxon>
        <taxon>Ascomycota</taxon>
        <taxon>Pezizomycotina</taxon>
        <taxon>Sordariomycetes</taxon>
        <taxon>Hypocreomycetidae</taxon>
        <taxon>Hypocreales</taxon>
        <taxon>Cordycipitaceae</taxon>
        <taxon>Beauveria</taxon>
    </lineage>
</organism>
<accession>A0A0A2VVX1</accession>
<keyword evidence="4" id="KW-0378">Hydrolase</keyword>
<dbReference type="InterPro" id="IPR036928">
    <property type="entry name" value="AS_sf"/>
</dbReference>
<comment type="similarity">
    <text evidence="2">Belongs to the amidase family.</text>
</comment>
<dbReference type="PROSITE" id="PS00571">
    <property type="entry name" value="AMIDASES"/>
    <property type="match status" value="1"/>
</dbReference>
<dbReference type="Gene3D" id="3.90.1300.10">
    <property type="entry name" value="Amidase signature (AS) domain"/>
    <property type="match status" value="1"/>
</dbReference>
<comment type="catalytic activity">
    <reaction evidence="1">
        <text>a monocarboxylic acid amide + H2O = a monocarboxylate + NH4(+)</text>
        <dbReference type="Rhea" id="RHEA:12020"/>
        <dbReference type="ChEBI" id="CHEBI:15377"/>
        <dbReference type="ChEBI" id="CHEBI:28938"/>
        <dbReference type="ChEBI" id="CHEBI:35757"/>
        <dbReference type="ChEBI" id="CHEBI:83628"/>
        <dbReference type="EC" id="3.5.1.4"/>
    </reaction>
</comment>
<feature type="binding site" evidence="6">
    <location>
        <position position="238"/>
    </location>
    <ligand>
        <name>substrate</name>
    </ligand>
</feature>